<evidence type="ECO:0000313" key="2">
    <source>
        <dbReference type="Proteomes" id="UP000798808"/>
    </source>
</evidence>
<reference evidence="1 2" key="1">
    <citation type="submission" date="2019-02" db="EMBL/GenBank/DDBJ databases">
        <authorList>
            <person name="Goldberg S.R."/>
            <person name="Haltli B.A."/>
            <person name="Correa H."/>
            <person name="Russell K.G."/>
        </authorList>
    </citation>
    <scope>NUCLEOTIDE SEQUENCE [LARGE SCALE GENOMIC DNA]</scope>
    <source>
        <strain evidence="1 2">JCM 16186</strain>
    </source>
</reference>
<accession>A0ABW9RTG1</accession>
<dbReference type="EMBL" id="SMLW01000607">
    <property type="protein sequence ID" value="MTI26996.1"/>
    <property type="molecule type" value="Genomic_DNA"/>
</dbReference>
<sequence length="209" mass="24224">MKLIALILIGFLNPKEPVEKWLEGAIVTYENEVITGEFTIDLNYNLLLLKAGKGVDVLPAHKINAFRFYDREYNINRKYIVLSSEKGRFPVRQFYEIVEDGAIQVLRLKKTIDSPYLFERDTYEENSTISLSEEAHNYSYYTFYNQELVPLQNFKKQVKPHLEIKVAGLDMHIAKHGLNPNEASSALRIIQYYNDYVRHQPGDGLATCN</sequence>
<gene>
    <name evidence="1" type="ORF">E1163_18710</name>
</gene>
<evidence type="ECO:0008006" key="3">
    <source>
        <dbReference type="Google" id="ProtNLM"/>
    </source>
</evidence>
<evidence type="ECO:0000313" key="1">
    <source>
        <dbReference type="EMBL" id="MTI26996.1"/>
    </source>
</evidence>
<keyword evidence="2" id="KW-1185">Reference proteome</keyword>
<proteinExistence type="predicted"/>
<organism evidence="1 2">
    <name type="scientific">Fulvivirga kasyanovii</name>
    <dbReference type="NCBI Taxonomy" id="396812"/>
    <lineage>
        <taxon>Bacteria</taxon>
        <taxon>Pseudomonadati</taxon>
        <taxon>Bacteroidota</taxon>
        <taxon>Cytophagia</taxon>
        <taxon>Cytophagales</taxon>
        <taxon>Fulvivirgaceae</taxon>
        <taxon>Fulvivirga</taxon>
    </lineage>
</organism>
<comment type="caution">
    <text evidence="1">The sequence shown here is derived from an EMBL/GenBank/DDBJ whole genome shotgun (WGS) entry which is preliminary data.</text>
</comment>
<dbReference type="RefSeq" id="WP_155174004.1">
    <property type="nucleotide sequence ID" value="NZ_BAAAFL010000068.1"/>
</dbReference>
<dbReference type="Proteomes" id="UP000798808">
    <property type="component" value="Unassembled WGS sequence"/>
</dbReference>
<name>A0ABW9RTG1_9BACT</name>
<protein>
    <recommendedName>
        <fullName evidence="3">DUF4369 domain-containing protein</fullName>
    </recommendedName>
</protein>